<proteinExistence type="predicted"/>
<reference evidence="3" key="1">
    <citation type="journal article" date="2023" name="Science">
        <title>Elucidation of the pathway for biosynthesis of saponin adjuvants from the soapbark tree.</title>
        <authorList>
            <person name="Reed J."/>
            <person name="Orme A."/>
            <person name="El-Demerdash A."/>
            <person name="Owen C."/>
            <person name="Martin L.B.B."/>
            <person name="Misra R.C."/>
            <person name="Kikuchi S."/>
            <person name="Rejzek M."/>
            <person name="Martin A.C."/>
            <person name="Harkess A."/>
            <person name="Leebens-Mack J."/>
            <person name="Louveau T."/>
            <person name="Stephenson M.J."/>
            <person name="Osbourn A."/>
        </authorList>
    </citation>
    <scope>NUCLEOTIDE SEQUENCE</scope>
    <source>
        <strain evidence="3">S10</strain>
    </source>
</reference>
<evidence type="ECO:0000313" key="4">
    <source>
        <dbReference type="Proteomes" id="UP001163823"/>
    </source>
</evidence>
<dbReference type="Proteomes" id="UP001163823">
    <property type="component" value="Chromosome 4"/>
</dbReference>
<dbReference type="GO" id="GO:0098542">
    <property type="term" value="P:defense response to other organism"/>
    <property type="evidence" value="ECO:0007669"/>
    <property type="project" value="InterPro"/>
</dbReference>
<dbReference type="GO" id="GO:0005886">
    <property type="term" value="C:plasma membrane"/>
    <property type="evidence" value="ECO:0007669"/>
    <property type="project" value="TreeGrafter"/>
</dbReference>
<dbReference type="AlphaFoldDB" id="A0AAD7Q2A4"/>
<gene>
    <name evidence="3" type="ORF">O6P43_011271</name>
</gene>
<comment type="caution">
    <text evidence="3">The sequence shown here is derived from an EMBL/GenBank/DDBJ whole genome shotgun (WGS) entry which is preliminary data.</text>
</comment>
<dbReference type="EMBL" id="JARAOO010000004">
    <property type="protein sequence ID" value="KAJ7973563.1"/>
    <property type="molecule type" value="Genomic_DNA"/>
</dbReference>
<dbReference type="PANTHER" id="PTHR31415:SF4">
    <property type="entry name" value="NDR1_HIN1-LIKE PROTEIN 3"/>
    <property type="match status" value="1"/>
</dbReference>
<name>A0AAD7Q2A4_QUISA</name>
<keyword evidence="4" id="KW-1185">Reference proteome</keyword>
<keyword evidence="2" id="KW-0472">Membrane</keyword>
<dbReference type="GO" id="GO:0009506">
    <property type="term" value="C:plasmodesma"/>
    <property type="evidence" value="ECO:0007669"/>
    <property type="project" value="TreeGrafter"/>
</dbReference>
<evidence type="ECO:0000256" key="1">
    <source>
        <dbReference type="ARBA" id="ARBA00004370"/>
    </source>
</evidence>
<organism evidence="3 4">
    <name type="scientific">Quillaja saponaria</name>
    <name type="common">Soap bark tree</name>
    <dbReference type="NCBI Taxonomy" id="32244"/>
    <lineage>
        <taxon>Eukaryota</taxon>
        <taxon>Viridiplantae</taxon>
        <taxon>Streptophyta</taxon>
        <taxon>Embryophyta</taxon>
        <taxon>Tracheophyta</taxon>
        <taxon>Spermatophyta</taxon>
        <taxon>Magnoliopsida</taxon>
        <taxon>eudicotyledons</taxon>
        <taxon>Gunneridae</taxon>
        <taxon>Pentapetalae</taxon>
        <taxon>rosids</taxon>
        <taxon>fabids</taxon>
        <taxon>Fabales</taxon>
        <taxon>Quillajaceae</taxon>
        <taxon>Quillaja</taxon>
    </lineage>
</organism>
<protein>
    <submittedName>
        <fullName evidence="3">Late embryogenesis abundant protein</fullName>
    </submittedName>
</protein>
<dbReference type="PANTHER" id="PTHR31415">
    <property type="entry name" value="OS05G0367900 PROTEIN"/>
    <property type="match status" value="1"/>
</dbReference>
<comment type="subcellular location">
    <subcellularLocation>
        <location evidence="1">Membrane</location>
    </subcellularLocation>
</comment>
<dbReference type="InterPro" id="IPR044839">
    <property type="entry name" value="NDR1-like"/>
</dbReference>
<accession>A0AAD7Q2A4</accession>
<sequence>MACCSLKCCIITSSIIILLSLTLCIGLVVFLPQNPKFYVTDASLSQFDYTNKTIQYSMALNITIRNPSMKFTYDYTAIEGNAFYLDQRFSTQNVSVWKPPYVNKGGKSFSMHTVFKGQQVLNLSNTQISLFNKEKDNGSYTIAMRFILFLDKLDAKVFCGLKVPLAANNGSANGFKNTKCKFVK</sequence>
<dbReference type="KEGG" id="qsa:O6P43_011271"/>
<evidence type="ECO:0000256" key="2">
    <source>
        <dbReference type="ARBA" id="ARBA00023136"/>
    </source>
</evidence>
<evidence type="ECO:0000313" key="3">
    <source>
        <dbReference type="EMBL" id="KAJ7973563.1"/>
    </source>
</evidence>